<feature type="region of interest" description="Disordered" evidence="1">
    <location>
        <begin position="142"/>
        <end position="316"/>
    </location>
</feature>
<protein>
    <submittedName>
        <fullName evidence="2">Uncharacterized protein</fullName>
    </submittedName>
</protein>
<dbReference type="AlphaFoldDB" id="A0AA35RKV5"/>
<feature type="compositionally biased region" description="Pro residues" evidence="1">
    <location>
        <begin position="169"/>
        <end position="190"/>
    </location>
</feature>
<evidence type="ECO:0000256" key="1">
    <source>
        <dbReference type="SAM" id="MobiDB-lite"/>
    </source>
</evidence>
<proteinExistence type="predicted"/>
<reference evidence="2" key="1">
    <citation type="submission" date="2023-03" db="EMBL/GenBank/DDBJ databases">
        <authorList>
            <person name="Steffen K."/>
            <person name="Cardenas P."/>
        </authorList>
    </citation>
    <scope>NUCLEOTIDE SEQUENCE</scope>
</reference>
<feature type="region of interest" description="Disordered" evidence="1">
    <location>
        <begin position="68"/>
        <end position="104"/>
    </location>
</feature>
<feature type="compositionally biased region" description="Low complexity" evidence="1">
    <location>
        <begin position="191"/>
        <end position="200"/>
    </location>
</feature>
<feature type="compositionally biased region" description="Polar residues" evidence="1">
    <location>
        <begin position="75"/>
        <end position="88"/>
    </location>
</feature>
<feature type="compositionally biased region" description="Polar residues" evidence="1">
    <location>
        <begin position="142"/>
        <end position="154"/>
    </location>
</feature>
<name>A0AA35RKV5_GEOBA</name>
<sequence>MCVQVREEDETIQTLRPDVYEDSLFLDDLRPSTNYSFLAVVGNSLALGEDLIQLELYTTDYNLKFESFNGGAPPSQRTSSPNPSQQVDSTTPPPRITSPRLTSPLLHSQHYYNSLRKYQLDTLPVARPNEEGSKDRVVEVQIHSNLHSNGVTTGRRNDVDGGHYNRPTSHPPSLPLSPGSQPPPFLPPPSLTTSSTLPTNPQHPSYNHPTSHTLYSVPRKGGNPSHPMQMSMSALPTGDEGRSQVVGSRVSTLPRGATTNGDDYTVMERVEDSGRSSLVETGRRFHSMDHTSTSAIAETNNFDIDQSKRASYKTDV</sequence>
<evidence type="ECO:0000313" key="3">
    <source>
        <dbReference type="Proteomes" id="UP001174909"/>
    </source>
</evidence>
<organism evidence="2 3">
    <name type="scientific">Geodia barretti</name>
    <name type="common">Barrett's horny sponge</name>
    <dbReference type="NCBI Taxonomy" id="519541"/>
    <lineage>
        <taxon>Eukaryota</taxon>
        <taxon>Metazoa</taxon>
        <taxon>Porifera</taxon>
        <taxon>Demospongiae</taxon>
        <taxon>Heteroscleromorpha</taxon>
        <taxon>Tetractinellida</taxon>
        <taxon>Astrophorina</taxon>
        <taxon>Geodiidae</taxon>
        <taxon>Geodia</taxon>
    </lineage>
</organism>
<keyword evidence="3" id="KW-1185">Reference proteome</keyword>
<feature type="compositionally biased region" description="Polar residues" evidence="1">
    <location>
        <begin position="245"/>
        <end position="262"/>
    </location>
</feature>
<accession>A0AA35RKV5</accession>
<feature type="compositionally biased region" description="Basic and acidic residues" evidence="1">
    <location>
        <begin position="305"/>
        <end position="316"/>
    </location>
</feature>
<feature type="compositionally biased region" description="Polar residues" evidence="1">
    <location>
        <begin position="202"/>
        <end position="214"/>
    </location>
</feature>
<comment type="caution">
    <text evidence="2">The sequence shown here is derived from an EMBL/GenBank/DDBJ whole genome shotgun (WGS) entry which is preliminary data.</text>
</comment>
<dbReference type="EMBL" id="CASHTH010001258">
    <property type="protein sequence ID" value="CAI8013379.1"/>
    <property type="molecule type" value="Genomic_DNA"/>
</dbReference>
<gene>
    <name evidence="2" type="ORF">GBAR_LOCUS8493</name>
</gene>
<feature type="compositionally biased region" description="Polar residues" evidence="1">
    <location>
        <begin position="290"/>
        <end position="304"/>
    </location>
</feature>
<evidence type="ECO:0000313" key="2">
    <source>
        <dbReference type="EMBL" id="CAI8013379.1"/>
    </source>
</evidence>
<dbReference type="Proteomes" id="UP001174909">
    <property type="component" value="Unassembled WGS sequence"/>
</dbReference>